<dbReference type="EMBL" id="UINC01193544">
    <property type="protein sequence ID" value="SVE09217.1"/>
    <property type="molecule type" value="Genomic_DNA"/>
</dbReference>
<organism evidence="1">
    <name type="scientific">marine metagenome</name>
    <dbReference type="NCBI Taxonomy" id="408172"/>
    <lineage>
        <taxon>unclassified sequences</taxon>
        <taxon>metagenomes</taxon>
        <taxon>ecological metagenomes</taxon>
    </lineage>
</organism>
<proteinExistence type="predicted"/>
<feature type="non-terminal residue" evidence="1">
    <location>
        <position position="250"/>
    </location>
</feature>
<feature type="non-terminal residue" evidence="1">
    <location>
        <position position="1"/>
    </location>
</feature>
<sequence>GRVDLKPYFAALMNHRDRLQKNPSIAAEVAREAKLNEKYFAKLVGLLFADNPALLLRRVRDDLRMAHPHAAWRIAGDVAAWQGRLWSFGKVGQIGREGRPDAWMNVVNPLTAQQELKLKIPANAKGEISVFLAAGDGGDGAAGDMVRWIRPRVMLKDQPAIPLTAIKGLAQSASLLQLNELGRTGKYLSVIATAERNGKTIEETARGLGFNPRVLANWVAAVQLGKFASPQVTGHYPSKMFRVGDYEVIR</sequence>
<reference evidence="1" key="1">
    <citation type="submission" date="2018-05" db="EMBL/GenBank/DDBJ databases">
        <authorList>
            <person name="Lanie J.A."/>
            <person name="Ng W.-L."/>
            <person name="Kazmierczak K.M."/>
            <person name="Andrzejewski T.M."/>
            <person name="Davidsen T.M."/>
            <person name="Wayne K.J."/>
            <person name="Tettelin H."/>
            <person name="Glass J.I."/>
            <person name="Rusch D."/>
            <person name="Podicherti R."/>
            <person name="Tsui H.-C.T."/>
            <person name="Winkler M.E."/>
        </authorList>
    </citation>
    <scope>NUCLEOTIDE SEQUENCE</scope>
</reference>
<name>A0A383AN21_9ZZZZ</name>
<evidence type="ECO:0000313" key="1">
    <source>
        <dbReference type="EMBL" id="SVE09217.1"/>
    </source>
</evidence>
<dbReference type="AlphaFoldDB" id="A0A383AN21"/>
<accession>A0A383AN21</accession>
<protein>
    <submittedName>
        <fullName evidence="1">Uncharacterized protein</fullName>
    </submittedName>
</protein>
<gene>
    <name evidence="1" type="ORF">METZ01_LOCUS462071</name>
</gene>